<name>A0ABW4WGB0_9HYPH</name>
<evidence type="ECO:0000313" key="1">
    <source>
        <dbReference type="EMBL" id="MFD2055570.1"/>
    </source>
</evidence>
<dbReference type="EMBL" id="JBHUGY010000031">
    <property type="protein sequence ID" value="MFD2055570.1"/>
    <property type="molecule type" value="Genomic_DNA"/>
</dbReference>
<organism evidence="1 2">
    <name type="scientific">Mesorhizobium calcicola</name>
    <dbReference type="NCBI Taxonomy" id="1300310"/>
    <lineage>
        <taxon>Bacteria</taxon>
        <taxon>Pseudomonadati</taxon>
        <taxon>Pseudomonadota</taxon>
        <taxon>Alphaproteobacteria</taxon>
        <taxon>Hyphomicrobiales</taxon>
        <taxon>Phyllobacteriaceae</taxon>
        <taxon>Mesorhizobium</taxon>
    </lineage>
</organism>
<accession>A0ABW4WGB0</accession>
<dbReference type="RefSeq" id="WP_379021911.1">
    <property type="nucleotide sequence ID" value="NZ_JBHUGY010000031.1"/>
</dbReference>
<proteinExistence type="predicted"/>
<evidence type="ECO:0000313" key="2">
    <source>
        <dbReference type="Proteomes" id="UP001597349"/>
    </source>
</evidence>
<reference evidence="2" key="1">
    <citation type="journal article" date="2019" name="Int. J. Syst. Evol. Microbiol.">
        <title>The Global Catalogue of Microorganisms (GCM) 10K type strain sequencing project: providing services to taxonomists for standard genome sequencing and annotation.</title>
        <authorList>
            <consortium name="The Broad Institute Genomics Platform"/>
            <consortium name="The Broad Institute Genome Sequencing Center for Infectious Disease"/>
            <person name="Wu L."/>
            <person name="Ma J."/>
        </authorList>
    </citation>
    <scope>NUCLEOTIDE SEQUENCE [LARGE SCALE GENOMIC DNA]</scope>
    <source>
        <strain evidence="2">CGMCC 1.16226</strain>
    </source>
</reference>
<protein>
    <submittedName>
        <fullName evidence="1">Uncharacterized protein</fullName>
    </submittedName>
</protein>
<comment type="caution">
    <text evidence="1">The sequence shown here is derived from an EMBL/GenBank/DDBJ whole genome shotgun (WGS) entry which is preliminary data.</text>
</comment>
<sequence length="62" mass="6454">MAAINVAASDSDAPNLRMSGGLIGILIPKTRARASQFAGEILFAATETDPFPPSIEPAITNR</sequence>
<keyword evidence="2" id="KW-1185">Reference proteome</keyword>
<dbReference type="Proteomes" id="UP001597349">
    <property type="component" value="Unassembled WGS sequence"/>
</dbReference>
<gene>
    <name evidence="1" type="ORF">ACFSQT_21635</name>
</gene>